<evidence type="ECO:0000256" key="2">
    <source>
        <dbReference type="ARBA" id="ARBA00004240"/>
    </source>
</evidence>
<feature type="transmembrane region" description="Helical" evidence="16">
    <location>
        <begin position="434"/>
        <end position="451"/>
    </location>
</feature>
<comment type="subcellular location">
    <subcellularLocation>
        <location evidence="3">Cytoplasm</location>
        <location evidence="3">Cytosol</location>
    </subcellularLocation>
    <subcellularLocation>
        <location evidence="2">Endoplasmic reticulum</location>
    </subcellularLocation>
    <subcellularLocation>
        <location evidence="4">Golgi apparatus</location>
    </subcellularLocation>
    <subcellularLocation>
        <location evidence="1">Mitochondrion</location>
    </subcellularLocation>
</comment>
<evidence type="ECO:0000256" key="16">
    <source>
        <dbReference type="SAM" id="Phobius"/>
    </source>
</evidence>
<evidence type="ECO:0000259" key="17">
    <source>
        <dbReference type="PROSITE" id="PS51720"/>
    </source>
</evidence>
<dbReference type="PANTHER" id="PTHR10903">
    <property type="entry name" value="GTPASE, IMAP FAMILY MEMBER-RELATED"/>
    <property type="match status" value="1"/>
</dbReference>
<evidence type="ECO:0000256" key="6">
    <source>
        <dbReference type="ARBA" id="ARBA00022490"/>
    </source>
</evidence>
<keyword evidence="18" id="KW-1185">Reference proteome</keyword>
<evidence type="ECO:0000256" key="8">
    <source>
        <dbReference type="ARBA" id="ARBA00022741"/>
    </source>
</evidence>
<evidence type="ECO:0000313" key="18">
    <source>
        <dbReference type="Proteomes" id="UP000695023"/>
    </source>
</evidence>
<comment type="similarity">
    <text evidence="5">Belongs to the TRAFAC class TrmE-Era-EngA-EngB-Septin-like GTPase superfamily. AIG1/Toc34/Toc159-like paraseptin GTPase family. IAN subfamily.</text>
</comment>
<evidence type="ECO:0000256" key="10">
    <source>
        <dbReference type="ARBA" id="ARBA00023034"/>
    </source>
</evidence>
<dbReference type="Gene3D" id="3.40.50.300">
    <property type="entry name" value="P-loop containing nucleotide triphosphate hydrolases"/>
    <property type="match status" value="2"/>
</dbReference>
<evidence type="ECO:0000256" key="15">
    <source>
        <dbReference type="ARBA" id="ARBA00077278"/>
    </source>
</evidence>
<accession>A0A9Y3VW44</accession>
<evidence type="ECO:0000256" key="7">
    <source>
        <dbReference type="ARBA" id="ARBA00022737"/>
    </source>
</evidence>
<dbReference type="Proteomes" id="UP000695023">
    <property type="component" value="Unplaced"/>
</dbReference>
<evidence type="ECO:0000256" key="12">
    <source>
        <dbReference type="ARBA" id="ARBA00023134"/>
    </source>
</evidence>
<dbReference type="AlphaFoldDB" id="A0A9Y3VW44"/>
<evidence type="ECO:0000313" key="19">
    <source>
        <dbReference type="RefSeq" id="XP_005754901.1"/>
    </source>
</evidence>
<dbReference type="GO" id="GO:0005739">
    <property type="term" value="C:mitochondrion"/>
    <property type="evidence" value="ECO:0007669"/>
    <property type="project" value="UniProtKB-SubCell"/>
</dbReference>
<keyword evidence="16" id="KW-0472">Membrane</keyword>
<dbReference type="InterPro" id="IPR027417">
    <property type="entry name" value="P-loop_NTPase"/>
</dbReference>
<comment type="function">
    <text evidence="13">Exerts an anti-apoptotic effect in the immune system and is involved in responses to infections.</text>
</comment>
<keyword evidence="10" id="KW-0333">Golgi apparatus</keyword>
<reference evidence="19" key="1">
    <citation type="submission" date="2025-08" db="UniProtKB">
        <authorList>
            <consortium name="RefSeq"/>
        </authorList>
    </citation>
    <scope>IDENTIFICATION</scope>
</reference>
<dbReference type="PROSITE" id="PS51720">
    <property type="entry name" value="G_AIG1"/>
    <property type="match status" value="2"/>
</dbReference>
<feature type="transmembrane region" description="Helical" evidence="16">
    <location>
        <begin position="398"/>
        <end position="427"/>
    </location>
</feature>
<keyword evidence="8" id="KW-0547">Nucleotide-binding</keyword>
<proteinExistence type="inferred from homology"/>
<dbReference type="GO" id="GO:0005525">
    <property type="term" value="F:GTP binding"/>
    <property type="evidence" value="ECO:0007669"/>
    <property type="project" value="UniProtKB-KW"/>
</dbReference>
<gene>
    <name evidence="19" type="primary">LOC102197278</name>
</gene>
<evidence type="ECO:0000256" key="13">
    <source>
        <dbReference type="ARBA" id="ARBA00056809"/>
    </source>
</evidence>
<evidence type="ECO:0000256" key="1">
    <source>
        <dbReference type="ARBA" id="ARBA00004173"/>
    </source>
</evidence>
<dbReference type="GO" id="GO:0005783">
    <property type="term" value="C:endoplasmic reticulum"/>
    <property type="evidence" value="ECO:0007669"/>
    <property type="project" value="UniProtKB-SubCell"/>
</dbReference>
<dbReference type="GO" id="GO:0005829">
    <property type="term" value="C:cytosol"/>
    <property type="evidence" value="ECO:0007669"/>
    <property type="project" value="UniProtKB-SubCell"/>
</dbReference>
<feature type="domain" description="AIG1-type G" evidence="17">
    <location>
        <begin position="2"/>
        <end position="183"/>
    </location>
</feature>
<evidence type="ECO:0000256" key="14">
    <source>
        <dbReference type="ARBA" id="ARBA00073539"/>
    </source>
</evidence>
<keyword evidence="6" id="KW-0963">Cytoplasm</keyword>
<dbReference type="InterPro" id="IPR045058">
    <property type="entry name" value="GIMA/IAN/Toc"/>
</dbReference>
<keyword evidence="9" id="KW-0256">Endoplasmic reticulum</keyword>
<keyword evidence="16" id="KW-1133">Transmembrane helix</keyword>
<protein>
    <recommendedName>
        <fullName evidence="14">GTPase IMAP family member 8</fullName>
    </recommendedName>
    <alternativeName>
        <fullName evidence="15">Immune-associated nucleotide-binding protein 9</fullName>
    </alternativeName>
</protein>
<dbReference type="FunFam" id="3.40.50.300:FF:000536">
    <property type="entry name" value="GTPase IMAP family member 8"/>
    <property type="match status" value="1"/>
</dbReference>
<evidence type="ECO:0000256" key="3">
    <source>
        <dbReference type="ARBA" id="ARBA00004514"/>
    </source>
</evidence>
<dbReference type="Pfam" id="PF04548">
    <property type="entry name" value="AIG1"/>
    <property type="match status" value="2"/>
</dbReference>
<dbReference type="PANTHER" id="PTHR10903:SF170">
    <property type="entry name" value="GTPASE IMAP FAMILY MEMBER 7"/>
    <property type="match status" value="1"/>
</dbReference>
<evidence type="ECO:0000256" key="4">
    <source>
        <dbReference type="ARBA" id="ARBA00004555"/>
    </source>
</evidence>
<dbReference type="GeneID" id="102197278"/>
<dbReference type="RefSeq" id="XP_005754901.1">
    <property type="nucleotide sequence ID" value="XM_005754844.1"/>
</dbReference>
<sequence length="454" mass="50100">MDPDVTIIFLGNTGVGKSASANNIIGRRVFPSKASFHPVTKQISEQTEHVFGKHIRVVDTPGILGSEELIKTFCQDLPQPFMQLLFLVVVRVDRFSEEDQQAVEAAVSIIGDQNFRKAYLLFTCGDTLKNRMLGDVLHENSSLQTVVEKFEGRYHLFNNQHGGQEQAEELLLNFLQPAVPVVPQEERRIVLIGQLGGGKSSAGNTILGSERFKTGCDFDLVSTETVSERAEVERRRVTVVDTPGFTDEALTPEQLYLQIMRSLVEASPGPHAFVVVVRISKMSAADIKLFELLPTLFGSDASKYIMVLFTHGDKLRGQSMDDLIWSNRAVSEFVSRCGGRFCVFDNTKRGNRRQVREFLRRVDDMVEANGGGHCTSDMFKPNLTQKERILNLLKPIQFLFDVLIAGYVSVKAGVGCGLLGGLVGLLAGVKRHKVVGGLVIVLLGGAVYKLTSDK</sequence>
<keyword evidence="7" id="KW-0677">Repeat</keyword>
<organism evidence="18 19">
    <name type="scientific">Pundamilia nyererei</name>
    <dbReference type="NCBI Taxonomy" id="303518"/>
    <lineage>
        <taxon>Eukaryota</taxon>
        <taxon>Metazoa</taxon>
        <taxon>Chordata</taxon>
        <taxon>Craniata</taxon>
        <taxon>Vertebrata</taxon>
        <taxon>Euteleostomi</taxon>
        <taxon>Actinopterygii</taxon>
        <taxon>Neopterygii</taxon>
        <taxon>Teleostei</taxon>
        <taxon>Neoteleostei</taxon>
        <taxon>Acanthomorphata</taxon>
        <taxon>Ovalentaria</taxon>
        <taxon>Cichlomorphae</taxon>
        <taxon>Cichliformes</taxon>
        <taxon>Cichlidae</taxon>
        <taxon>African cichlids</taxon>
        <taxon>Pseudocrenilabrinae</taxon>
        <taxon>Haplochromini</taxon>
        <taxon>Pundamilia</taxon>
    </lineage>
</organism>
<dbReference type="InterPro" id="IPR006703">
    <property type="entry name" value="G_AIG1"/>
</dbReference>
<evidence type="ECO:0000256" key="11">
    <source>
        <dbReference type="ARBA" id="ARBA00023128"/>
    </source>
</evidence>
<dbReference type="GO" id="GO:0005794">
    <property type="term" value="C:Golgi apparatus"/>
    <property type="evidence" value="ECO:0007669"/>
    <property type="project" value="UniProtKB-SubCell"/>
</dbReference>
<keyword evidence="12" id="KW-0342">GTP-binding</keyword>
<name>A0A9Y3VW44_9CICH</name>
<evidence type="ECO:0000256" key="5">
    <source>
        <dbReference type="ARBA" id="ARBA00008535"/>
    </source>
</evidence>
<feature type="domain" description="AIG1-type G" evidence="17">
    <location>
        <begin position="184"/>
        <end position="383"/>
    </location>
</feature>
<keyword evidence="16" id="KW-0812">Transmembrane</keyword>
<evidence type="ECO:0000256" key="9">
    <source>
        <dbReference type="ARBA" id="ARBA00022824"/>
    </source>
</evidence>
<dbReference type="SUPFAM" id="SSF52540">
    <property type="entry name" value="P-loop containing nucleoside triphosphate hydrolases"/>
    <property type="match status" value="2"/>
</dbReference>
<keyword evidence="11" id="KW-0496">Mitochondrion</keyword>